<gene>
    <name evidence="1" type="ORF">BCLFYP20_01279</name>
</gene>
<organism evidence="1">
    <name type="scientific">Bacteroides caccae</name>
    <dbReference type="NCBI Taxonomy" id="47678"/>
    <lineage>
        <taxon>Bacteria</taxon>
        <taxon>Pseudomonadati</taxon>
        <taxon>Bacteroidota</taxon>
        <taxon>Bacteroidia</taxon>
        <taxon>Bacteroidales</taxon>
        <taxon>Bacteroidaceae</taxon>
        <taxon>Bacteroides</taxon>
    </lineage>
</organism>
<name>A0A6N2RVT6_9BACE</name>
<dbReference type="AlphaFoldDB" id="A0A6N2RVT6"/>
<proteinExistence type="predicted"/>
<protein>
    <submittedName>
        <fullName evidence="1">Uncharacterized protein</fullName>
    </submittedName>
</protein>
<dbReference type="EMBL" id="CACRTB010000007">
    <property type="protein sequence ID" value="VYS84744.1"/>
    <property type="molecule type" value="Genomic_DNA"/>
</dbReference>
<accession>A0A6N2RVT6</accession>
<reference evidence="1" key="1">
    <citation type="submission" date="2019-11" db="EMBL/GenBank/DDBJ databases">
        <authorList>
            <person name="Feng L."/>
        </authorList>
    </citation>
    <scope>NUCLEOTIDE SEQUENCE</scope>
    <source>
        <strain evidence="1">BcaccaeLFYP20</strain>
    </source>
</reference>
<evidence type="ECO:0000313" key="1">
    <source>
        <dbReference type="EMBL" id="VYS84744.1"/>
    </source>
</evidence>
<sequence length="36" mass="4261">MLINQKYYDKTIASIKEAFYPLWASYQLVSGVFIMK</sequence>